<feature type="region of interest" description="Disordered" evidence="1">
    <location>
        <begin position="41"/>
        <end position="65"/>
    </location>
</feature>
<protein>
    <submittedName>
        <fullName evidence="3">Uncharacterized protein</fullName>
    </submittedName>
</protein>
<dbReference type="AlphaFoldDB" id="A0A437RR18"/>
<dbReference type="EMBL" id="SACR01000001">
    <property type="protein sequence ID" value="RVU49240.1"/>
    <property type="molecule type" value="Genomic_DNA"/>
</dbReference>
<name>A0A437RR18_9BURK</name>
<dbReference type="RefSeq" id="WP_128226877.1">
    <property type="nucleotide sequence ID" value="NZ_SACR01000001.1"/>
</dbReference>
<evidence type="ECO:0000313" key="4">
    <source>
        <dbReference type="Proteomes" id="UP000285575"/>
    </source>
</evidence>
<sequence length="169" mass="18091">MNTPLRIGIACLALWMAALQARAQAASEGFDLITATEARDEAQAQASTPLAPMTPRTRSLPVPRPNQPVIQVVAPNAPGEAVPAPVRIQLAFKPAPGTRIVPSTFRVLYGLLKIDLTERLRKHATVTEEGVVVDRAQVPAGQHRLILQVADDQGNTAEQELRLRVGGAS</sequence>
<comment type="caution">
    <text evidence="3">The sequence shown here is derived from an EMBL/GenBank/DDBJ whole genome shotgun (WGS) entry which is preliminary data.</text>
</comment>
<organism evidence="3 4">
    <name type="scientific">Rubrivivax rivuli</name>
    <dbReference type="NCBI Taxonomy" id="1862385"/>
    <lineage>
        <taxon>Bacteria</taxon>
        <taxon>Pseudomonadati</taxon>
        <taxon>Pseudomonadota</taxon>
        <taxon>Betaproteobacteria</taxon>
        <taxon>Burkholderiales</taxon>
        <taxon>Sphaerotilaceae</taxon>
        <taxon>Rubrivivax</taxon>
    </lineage>
</organism>
<dbReference type="OrthoDB" id="8907408at2"/>
<proteinExistence type="predicted"/>
<keyword evidence="4" id="KW-1185">Reference proteome</keyword>
<reference evidence="3 4" key="1">
    <citation type="submission" date="2019-01" db="EMBL/GenBank/DDBJ databases">
        <authorList>
            <person name="Chen W.-M."/>
        </authorList>
    </citation>
    <scope>NUCLEOTIDE SEQUENCE [LARGE SCALE GENOMIC DNA]</scope>
    <source>
        <strain evidence="3 4">KYPY4</strain>
    </source>
</reference>
<feature type="chain" id="PRO_5019557575" evidence="2">
    <location>
        <begin position="24"/>
        <end position="169"/>
    </location>
</feature>
<evidence type="ECO:0000256" key="2">
    <source>
        <dbReference type="SAM" id="SignalP"/>
    </source>
</evidence>
<evidence type="ECO:0000313" key="3">
    <source>
        <dbReference type="EMBL" id="RVU49240.1"/>
    </source>
</evidence>
<accession>A0A437RR18</accession>
<gene>
    <name evidence="3" type="ORF">EOE66_01295</name>
</gene>
<evidence type="ECO:0000256" key="1">
    <source>
        <dbReference type="SAM" id="MobiDB-lite"/>
    </source>
</evidence>
<keyword evidence="2" id="KW-0732">Signal</keyword>
<feature type="signal peptide" evidence="2">
    <location>
        <begin position="1"/>
        <end position="23"/>
    </location>
</feature>
<dbReference type="Proteomes" id="UP000285575">
    <property type="component" value="Unassembled WGS sequence"/>
</dbReference>